<dbReference type="Proteomes" id="UP001341245">
    <property type="component" value="Unassembled WGS sequence"/>
</dbReference>
<comment type="caution">
    <text evidence="1">The sequence shown here is derived from an EMBL/GenBank/DDBJ whole genome shotgun (WGS) entry which is preliminary data.</text>
</comment>
<organism evidence="1 2">
    <name type="scientific">Aureobasidium pullulans</name>
    <name type="common">Black yeast</name>
    <name type="synonym">Pullularia pullulans</name>
    <dbReference type="NCBI Taxonomy" id="5580"/>
    <lineage>
        <taxon>Eukaryota</taxon>
        <taxon>Fungi</taxon>
        <taxon>Dikarya</taxon>
        <taxon>Ascomycota</taxon>
        <taxon>Pezizomycotina</taxon>
        <taxon>Dothideomycetes</taxon>
        <taxon>Dothideomycetidae</taxon>
        <taxon>Dothideales</taxon>
        <taxon>Saccotheciaceae</taxon>
        <taxon>Aureobasidium</taxon>
    </lineage>
</organism>
<accession>A0ABR0TJC5</accession>
<proteinExistence type="predicted"/>
<reference evidence="1 2" key="1">
    <citation type="submission" date="2023-11" db="EMBL/GenBank/DDBJ databases">
        <title>Draft genome sequence and annotation of the polyextremotolerant black yeast-like fungus Aureobasidium pullulans NRRL 62042.</title>
        <authorList>
            <person name="Dielentheis-Frenken M.R.E."/>
            <person name="Wibberg D."/>
            <person name="Blank L.M."/>
            <person name="Tiso T."/>
        </authorList>
    </citation>
    <scope>NUCLEOTIDE SEQUENCE [LARGE SCALE GENOMIC DNA]</scope>
    <source>
        <strain evidence="1 2">NRRL 62042</strain>
    </source>
</reference>
<name>A0ABR0TJC5_AURPU</name>
<evidence type="ECO:0000313" key="1">
    <source>
        <dbReference type="EMBL" id="KAK6004222.1"/>
    </source>
</evidence>
<gene>
    <name evidence="1" type="ORF">QM012_009072</name>
</gene>
<evidence type="ECO:0000313" key="2">
    <source>
        <dbReference type="Proteomes" id="UP001341245"/>
    </source>
</evidence>
<dbReference type="EMBL" id="JASGXD010000008">
    <property type="protein sequence ID" value="KAK6004222.1"/>
    <property type="molecule type" value="Genomic_DNA"/>
</dbReference>
<sequence>MSTYTSIDYNILRSIIVSAAISKLEAIVTSNLSATASAVEFWLDNGADAEQAADWGDLIWRCTPSYVADLVKAMRSNGSTARQNARKHLCHTHNQAVYLDVLLTMVNGQVCSSKEYAGSSYGEGGLEKRVYREHLNPDYRATRPSKHYLHMEQEGVEPHIVPLTVFPDRQPLEVVVLAESIMADIFGAHSSRFNHDHRHPLLPEARFGGGLNVIEPLMTEGHYDWMAARVEASRYSLYRKVLEGGYFPIWRHVNHPHRNRPYIQYGFRVSQLKVLIDAAAVHALMLDDQSTEVFVSFEVAHEGTMHPCKWAEKAIDSDDGSKIAIKLTAGALSAYIHSPGTTAVATANAFHDWLLGKLVDVSKMEERHWGSDRNPFMGPYAETVLAETWEDYFADPLGRIVLRDQGSPLPLPRWKYRPSANRRHIREILTELHTASQPHDRWRLVFPWNDDDPIPDTFAGRVELYLGHELRFERIPDALELPEGQLAPMRHGRST</sequence>
<protein>
    <submittedName>
        <fullName evidence="1">Uncharacterized protein</fullName>
    </submittedName>
</protein>
<keyword evidence="2" id="KW-1185">Reference proteome</keyword>